<dbReference type="AlphaFoldDB" id="A0A915DZR5"/>
<accession>A0A915DZR5</accession>
<proteinExistence type="predicted"/>
<organism evidence="1 2">
    <name type="scientific">Ditylenchus dipsaci</name>
    <dbReference type="NCBI Taxonomy" id="166011"/>
    <lineage>
        <taxon>Eukaryota</taxon>
        <taxon>Metazoa</taxon>
        <taxon>Ecdysozoa</taxon>
        <taxon>Nematoda</taxon>
        <taxon>Chromadorea</taxon>
        <taxon>Rhabditida</taxon>
        <taxon>Tylenchina</taxon>
        <taxon>Tylenchomorpha</taxon>
        <taxon>Sphaerularioidea</taxon>
        <taxon>Anguinidae</taxon>
        <taxon>Anguininae</taxon>
        <taxon>Ditylenchus</taxon>
    </lineage>
</organism>
<name>A0A915DZR5_9BILA</name>
<keyword evidence="1" id="KW-1185">Reference proteome</keyword>
<sequence>MGFFFAGMLVGYFFYPKFIDDFCLEDLAESSSTNARLIQPSNELGALSEAVAKSKSLSQWICVPSLLVRYRPKRRQGSNAQNKGSNEKAFLQSEGAKNLNLNDLVASTPRVTLPSLWILKWSLSPTLRSLKCRQALLLLKLQTRRTMSKNNREQQ</sequence>
<dbReference type="WBParaSite" id="jg24662">
    <property type="protein sequence ID" value="jg24662"/>
    <property type="gene ID" value="jg24662"/>
</dbReference>
<evidence type="ECO:0000313" key="1">
    <source>
        <dbReference type="Proteomes" id="UP000887574"/>
    </source>
</evidence>
<evidence type="ECO:0000313" key="2">
    <source>
        <dbReference type="WBParaSite" id="jg24662"/>
    </source>
</evidence>
<reference evidence="2" key="1">
    <citation type="submission" date="2022-11" db="UniProtKB">
        <authorList>
            <consortium name="WormBaseParasite"/>
        </authorList>
    </citation>
    <scope>IDENTIFICATION</scope>
</reference>
<dbReference type="Proteomes" id="UP000887574">
    <property type="component" value="Unplaced"/>
</dbReference>
<protein>
    <submittedName>
        <fullName evidence="2">Uncharacterized protein</fullName>
    </submittedName>
</protein>